<dbReference type="PANTHER" id="PTHR43491:SF2">
    <property type="entry name" value="UDP-N-ACETYL-D-MANNOSAMINE DEHYDROGENASE"/>
    <property type="match status" value="1"/>
</dbReference>
<dbReference type="EMBL" id="JABMJE010000218">
    <property type="protein sequence ID" value="NQS79124.1"/>
    <property type="molecule type" value="Genomic_DNA"/>
</dbReference>
<feature type="domain" description="UDP-glucose/GDP-mannose dehydrogenase C-terminal" evidence="2">
    <location>
        <begin position="43"/>
        <end position="145"/>
    </location>
</feature>
<dbReference type="PANTHER" id="PTHR43491">
    <property type="entry name" value="UDP-N-ACETYL-D-MANNOSAMINE DEHYDROGENASE"/>
    <property type="match status" value="1"/>
</dbReference>
<dbReference type="InterPro" id="IPR014027">
    <property type="entry name" value="UDP-Glc/GDP-Man_DH_C"/>
</dbReference>
<dbReference type="PIRSF" id="PIRSF500136">
    <property type="entry name" value="UDP_ManNAc_DH"/>
    <property type="match status" value="1"/>
</dbReference>
<dbReference type="Gene3D" id="3.40.50.720">
    <property type="entry name" value="NAD(P)-binding Rossmann-like Domain"/>
    <property type="match status" value="1"/>
</dbReference>
<dbReference type="GO" id="GO:0000271">
    <property type="term" value="P:polysaccharide biosynthetic process"/>
    <property type="evidence" value="ECO:0007669"/>
    <property type="project" value="InterPro"/>
</dbReference>
<comment type="caution">
    <text evidence="3">The sequence shown here is derived from an EMBL/GenBank/DDBJ whole genome shotgun (WGS) entry which is preliminary data.</text>
</comment>
<comment type="similarity">
    <text evidence="1">Belongs to the UDP-glucose/GDP-mannose dehydrogenase family.</text>
</comment>
<name>A0A8T7HCP5_9EURY</name>
<dbReference type="AlphaFoldDB" id="A0A8T7HCP5"/>
<dbReference type="GO" id="GO:0016616">
    <property type="term" value="F:oxidoreductase activity, acting on the CH-OH group of donors, NAD or NADP as acceptor"/>
    <property type="evidence" value="ECO:0007669"/>
    <property type="project" value="InterPro"/>
</dbReference>
<dbReference type="Pfam" id="PF03720">
    <property type="entry name" value="UDPG_MGDP_dh_C"/>
    <property type="match status" value="1"/>
</dbReference>
<sequence length="170" mass="17770">PAGRESLYTLARGVNDFMPEHMLHLAESALGEAGKTLAGSKIALLGWAFINDSDDARNTPAEPFRDAALAAGAEVCVHDPWVDPATSPDAPPGLSRDLDAVLSGADAVVVFAGHKEYRGLLPARVKELSGSPHPAVVDGRNVVDPDAWIGAGFVYRGIGRGDKNGHALRG</sequence>
<dbReference type="InterPro" id="IPR017476">
    <property type="entry name" value="UDP-Glc/GDP-Man"/>
</dbReference>
<feature type="non-terminal residue" evidence="3">
    <location>
        <position position="1"/>
    </location>
</feature>
<organism evidence="3 4">
    <name type="scientific">Methanoculleus bourgensis</name>
    <dbReference type="NCBI Taxonomy" id="83986"/>
    <lineage>
        <taxon>Archaea</taxon>
        <taxon>Methanobacteriati</taxon>
        <taxon>Methanobacteriota</taxon>
        <taxon>Stenosarchaea group</taxon>
        <taxon>Methanomicrobia</taxon>
        <taxon>Methanomicrobiales</taxon>
        <taxon>Methanomicrobiaceae</taxon>
        <taxon>Methanoculleus</taxon>
    </lineage>
</organism>
<evidence type="ECO:0000313" key="4">
    <source>
        <dbReference type="Proteomes" id="UP000737555"/>
    </source>
</evidence>
<dbReference type="SMART" id="SM00984">
    <property type="entry name" value="UDPG_MGDP_dh_C"/>
    <property type="match status" value="1"/>
</dbReference>
<dbReference type="PIRSF" id="PIRSF000124">
    <property type="entry name" value="UDPglc_GDPman_dh"/>
    <property type="match status" value="1"/>
</dbReference>
<dbReference type="GO" id="GO:0051287">
    <property type="term" value="F:NAD binding"/>
    <property type="evidence" value="ECO:0007669"/>
    <property type="project" value="InterPro"/>
</dbReference>
<dbReference type="InterPro" id="IPR036220">
    <property type="entry name" value="UDP-Glc/GDP-Man_DH_C_sf"/>
</dbReference>
<dbReference type="Proteomes" id="UP000737555">
    <property type="component" value="Unassembled WGS sequence"/>
</dbReference>
<reference evidence="3" key="1">
    <citation type="submission" date="2020-05" db="EMBL/GenBank/DDBJ databases">
        <title>The first insight into the ecology of ammonia-tolerant syntrophic propionate oxidizing bacteria.</title>
        <authorList>
            <person name="Singh A."/>
            <person name="Schnurer A."/>
            <person name="Westerholm M."/>
        </authorList>
    </citation>
    <scope>NUCLEOTIDE SEQUENCE</scope>
    <source>
        <strain evidence="3">MAG54</strain>
    </source>
</reference>
<evidence type="ECO:0000256" key="1">
    <source>
        <dbReference type="ARBA" id="ARBA00006601"/>
    </source>
</evidence>
<dbReference type="GO" id="GO:0016628">
    <property type="term" value="F:oxidoreductase activity, acting on the CH-CH group of donors, NAD or NADP as acceptor"/>
    <property type="evidence" value="ECO:0007669"/>
    <property type="project" value="InterPro"/>
</dbReference>
<proteinExistence type="inferred from homology"/>
<dbReference type="SUPFAM" id="SSF52413">
    <property type="entry name" value="UDP-glucose/GDP-mannose dehydrogenase C-terminal domain"/>
    <property type="match status" value="1"/>
</dbReference>
<dbReference type="InterPro" id="IPR028359">
    <property type="entry name" value="UDP_ManNAc/GlcNAc_DH"/>
</dbReference>
<gene>
    <name evidence="3" type="ORF">HQQ74_10600</name>
</gene>
<evidence type="ECO:0000313" key="3">
    <source>
        <dbReference type="EMBL" id="NQS79124.1"/>
    </source>
</evidence>
<protein>
    <submittedName>
        <fullName evidence="3">Nucleotide sugar dehydrogenase</fullName>
    </submittedName>
</protein>
<evidence type="ECO:0000259" key="2">
    <source>
        <dbReference type="SMART" id="SM00984"/>
    </source>
</evidence>
<accession>A0A8T7HCP5</accession>